<reference evidence="7 8" key="1">
    <citation type="submission" date="2015-01" db="EMBL/GenBank/DDBJ databases">
        <title>The Genome Sequence of Rhinocladiella mackenzie CBS 650.93.</title>
        <authorList>
            <consortium name="The Broad Institute Genomics Platform"/>
            <person name="Cuomo C."/>
            <person name="de Hoog S."/>
            <person name="Gorbushina A."/>
            <person name="Stielow B."/>
            <person name="Teixiera M."/>
            <person name="Abouelleil A."/>
            <person name="Chapman S.B."/>
            <person name="Priest M."/>
            <person name="Young S.K."/>
            <person name="Wortman J."/>
            <person name="Nusbaum C."/>
            <person name="Birren B."/>
        </authorList>
    </citation>
    <scope>NUCLEOTIDE SEQUENCE [LARGE SCALE GENOMIC DNA]</scope>
    <source>
        <strain evidence="7 8">CBS 650.93</strain>
    </source>
</reference>
<evidence type="ECO:0000313" key="8">
    <source>
        <dbReference type="Proteomes" id="UP000053617"/>
    </source>
</evidence>
<organism evidence="7 8">
    <name type="scientific">Rhinocladiella mackenziei CBS 650.93</name>
    <dbReference type="NCBI Taxonomy" id="1442369"/>
    <lineage>
        <taxon>Eukaryota</taxon>
        <taxon>Fungi</taxon>
        <taxon>Dikarya</taxon>
        <taxon>Ascomycota</taxon>
        <taxon>Pezizomycotina</taxon>
        <taxon>Eurotiomycetes</taxon>
        <taxon>Chaetothyriomycetidae</taxon>
        <taxon>Chaetothyriales</taxon>
        <taxon>Herpotrichiellaceae</taxon>
        <taxon>Rhinocladiella</taxon>
    </lineage>
</organism>
<keyword evidence="2" id="KW-0813">Transport</keyword>
<gene>
    <name evidence="7" type="ORF">Z518_01169</name>
</gene>
<dbReference type="VEuPathDB" id="FungiDB:Z518_01169"/>
<dbReference type="InterPro" id="IPR036259">
    <property type="entry name" value="MFS_trans_sf"/>
</dbReference>
<feature type="transmembrane region" description="Helical" evidence="6">
    <location>
        <begin position="409"/>
        <end position="428"/>
    </location>
</feature>
<dbReference type="SUPFAM" id="SSF103473">
    <property type="entry name" value="MFS general substrate transporter"/>
    <property type="match status" value="1"/>
</dbReference>
<dbReference type="AlphaFoldDB" id="A0A0D2HHG7"/>
<accession>A0A0D2HHG7</accession>
<feature type="transmembrane region" description="Helical" evidence="6">
    <location>
        <begin position="120"/>
        <end position="143"/>
    </location>
</feature>
<feature type="transmembrane region" description="Helical" evidence="6">
    <location>
        <begin position="187"/>
        <end position="210"/>
    </location>
</feature>
<dbReference type="GO" id="GO:0016020">
    <property type="term" value="C:membrane"/>
    <property type="evidence" value="ECO:0007669"/>
    <property type="project" value="UniProtKB-SubCell"/>
</dbReference>
<evidence type="ECO:0008006" key="9">
    <source>
        <dbReference type="Google" id="ProtNLM"/>
    </source>
</evidence>
<feature type="transmembrane region" description="Helical" evidence="6">
    <location>
        <begin position="328"/>
        <end position="346"/>
    </location>
</feature>
<evidence type="ECO:0000256" key="1">
    <source>
        <dbReference type="ARBA" id="ARBA00004141"/>
    </source>
</evidence>
<dbReference type="Proteomes" id="UP000053617">
    <property type="component" value="Unassembled WGS sequence"/>
</dbReference>
<keyword evidence="8" id="KW-1185">Reference proteome</keyword>
<feature type="transmembrane region" description="Helical" evidence="6">
    <location>
        <begin position="264"/>
        <end position="289"/>
    </location>
</feature>
<feature type="transmembrane region" description="Helical" evidence="6">
    <location>
        <begin position="379"/>
        <end position="397"/>
    </location>
</feature>
<sequence length="470" mass="51933">MSEQPIDKTSIVEVENCGGDVSPGQEKATDAHHDIRIRHVKSKEERRLVLEQDLLILPLLSGGLFSGFLDRDQIGNARVMGMQVDLGLTSQQFYNCIMMFSVLFGVFACAMVSAKSYAPVMVLRVLIGLAEAFVKNAYLYISLWYRPDELSLRTAAIYGMSPVAGAISGIIAYELQKNVDGDLGLHAWQWLFIVEGAITIFFAMTMVALLPALPDTVAEEGSLIFGPRMSAGLSLQDFERVRQNTHDRRPRYHQILVALKDPKLYLGSAMVGCQGIGIGAFSVFLPTFIKEFGFSALDTQFYTMTPYAFGLATLVSISFLSDRLNRKAWVAFGCHCITMIGFVILLTTTNKIALLAGACFVLAGAYPGLVGFTKRATAAWFSQIFIQSESIIATQVYDSPPCFFKGHGVALGFYVLAVTCTMLLLVMATKANAARDQRAREFEERGQLDEEALKTIEDLCDFHPQYRYAL</sequence>
<dbReference type="EMBL" id="KN847475">
    <property type="protein sequence ID" value="KIX10088.1"/>
    <property type="molecule type" value="Genomic_DNA"/>
</dbReference>
<keyword evidence="5 6" id="KW-0472">Membrane</keyword>
<dbReference type="Pfam" id="PF07690">
    <property type="entry name" value="MFS_1"/>
    <property type="match status" value="1"/>
</dbReference>
<keyword evidence="4 6" id="KW-1133">Transmembrane helix</keyword>
<evidence type="ECO:0000256" key="3">
    <source>
        <dbReference type="ARBA" id="ARBA00022692"/>
    </source>
</evidence>
<feature type="transmembrane region" description="Helical" evidence="6">
    <location>
        <begin position="352"/>
        <end position="372"/>
    </location>
</feature>
<evidence type="ECO:0000256" key="2">
    <source>
        <dbReference type="ARBA" id="ARBA00022448"/>
    </source>
</evidence>
<dbReference type="RefSeq" id="XP_013277224.1">
    <property type="nucleotide sequence ID" value="XM_013421770.1"/>
</dbReference>
<evidence type="ECO:0000256" key="4">
    <source>
        <dbReference type="ARBA" id="ARBA00022989"/>
    </source>
</evidence>
<keyword evidence="3 6" id="KW-0812">Transmembrane</keyword>
<dbReference type="PANTHER" id="PTHR43791:SF36">
    <property type="entry name" value="TRANSPORTER, PUTATIVE (AFU_ORTHOLOGUE AFUA_6G08340)-RELATED"/>
    <property type="match status" value="1"/>
</dbReference>
<dbReference type="Gene3D" id="1.20.1250.20">
    <property type="entry name" value="MFS general substrate transporter like domains"/>
    <property type="match status" value="2"/>
</dbReference>
<dbReference type="OrthoDB" id="2985014at2759"/>
<dbReference type="InterPro" id="IPR011701">
    <property type="entry name" value="MFS"/>
</dbReference>
<evidence type="ECO:0000256" key="5">
    <source>
        <dbReference type="ARBA" id="ARBA00023136"/>
    </source>
</evidence>
<protein>
    <recommendedName>
        <fullName evidence="9">Major facilitator superfamily (MFS) profile domain-containing protein</fullName>
    </recommendedName>
</protein>
<evidence type="ECO:0000313" key="7">
    <source>
        <dbReference type="EMBL" id="KIX10088.1"/>
    </source>
</evidence>
<feature type="transmembrane region" description="Helical" evidence="6">
    <location>
        <begin position="155"/>
        <end position="175"/>
    </location>
</feature>
<dbReference type="HOGENOM" id="CLU_001265_0_1_1"/>
<dbReference type="PANTHER" id="PTHR43791">
    <property type="entry name" value="PERMEASE-RELATED"/>
    <property type="match status" value="1"/>
</dbReference>
<dbReference type="GO" id="GO:0022857">
    <property type="term" value="F:transmembrane transporter activity"/>
    <property type="evidence" value="ECO:0007669"/>
    <property type="project" value="InterPro"/>
</dbReference>
<name>A0A0D2HHG7_9EURO</name>
<evidence type="ECO:0000256" key="6">
    <source>
        <dbReference type="SAM" id="Phobius"/>
    </source>
</evidence>
<proteinExistence type="predicted"/>
<feature type="transmembrane region" description="Helical" evidence="6">
    <location>
        <begin position="93"/>
        <end position="114"/>
    </location>
</feature>
<feature type="transmembrane region" description="Helical" evidence="6">
    <location>
        <begin position="301"/>
        <end position="321"/>
    </location>
</feature>
<dbReference type="GeneID" id="25289240"/>
<comment type="subcellular location">
    <subcellularLocation>
        <location evidence="1">Membrane</location>
        <topology evidence="1">Multi-pass membrane protein</topology>
    </subcellularLocation>
</comment>